<evidence type="ECO:0000313" key="1">
    <source>
        <dbReference type="EMBL" id="RGN21522.1"/>
    </source>
</evidence>
<comment type="caution">
    <text evidence="1">The sequence shown here is derived from an EMBL/GenBank/DDBJ whole genome shotgun (WGS) entry which is preliminary data.</text>
</comment>
<dbReference type="RefSeq" id="WP_117690781.1">
    <property type="nucleotide sequence ID" value="NZ_QSUE01000011.1"/>
</dbReference>
<dbReference type="Proteomes" id="UP000260970">
    <property type="component" value="Unassembled WGS sequence"/>
</dbReference>
<name>A0A3E5AL81_9FIRM</name>
<accession>A0A3E5AL81</accession>
<proteinExistence type="predicted"/>
<evidence type="ECO:0000313" key="2">
    <source>
        <dbReference type="Proteomes" id="UP000260970"/>
    </source>
</evidence>
<reference evidence="1 2" key="1">
    <citation type="submission" date="2018-08" db="EMBL/GenBank/DDBJ databases">
        <title>A genome reference for cultivated species of the human gut microbiota.</title>
        <authorList>
            <person name="Zou Y."/>
            <person name="Xue W."/>
            <person name="Luo G."/>
        </authorList>
    </citation>
    <scope>NUCLEOTIDE SEQUENCE [LARGE SCALE GENOMIC DNA]</scope>
    <source>
        <strain evidence="1 2">OM05-6AA</strain>
    </source>
</reference>
<gene>
    <name evidence="1" type="ORF">DXB72_11990</name>
</gene>
<organism evidence="1 2">
    <name type="scientific">Agathobacter rectalis</name>
    <dbReference type="NCBI Taxonomy" id="39491"/>
    <lineage>
        <taxon>Bacteria</taxon>
        <taxon>Bacillati</taxon>
        <taxon>Bacillota</taxon>
        <taxon>Clostridia</taxon>
        <taxon>Lachnospirales</taxon>
        <taxon>Lachnospiraceae</taxon>
        <taxon>Agathobacter</taxon>
    </lineage>
</organism>
<sequence length="104" mass="11952">MSDRIMKTAADNVADTFNKSELKLSSDKQNVVDYMLFESEDEPSDIVKNIGTQSQMEDIRKHTGSHMRNSYYYMRKLAVGLMLMDYAMVDKKKVGGFIDGQRNK</sequence>
<protein>
    <submittedName>
        <fullName evidence="1">Uncharacterized protein</fullName>
    </submittedName>
</protein>
<dbReference type="EMBL" id="QSUG01000013">
    <property type="protein sequence ID" value="RGN21522.1"/>
    <property type="molecule type" value="Genomic_DNA"/>
</dbReference>
<dbReference type="AlphaFoldDB" id="A0A3E5AL81"/>